<evidence type="ECO:0000256" key="6">
    <source>
        <dbReference type="ARBA" id="ARBA00023002"/>
    </source>
</evidence>
<dbReference type="PANTHER" id="PTHR30600:SF10">
    <property type="entry name" value="BLL6722 PROTEIN"/>
    <property type="match status" value="1"/>
</dbReference>
<dbReference type="RefSeq" id="WP_163286327.1">
    <property type="nucleotide sequence ID" value="NZ_JAAGVY010000036.1"/>
</dbReference>
<evidence type="ECO:0000256" key="7">
    <source>
        <dbReference type="ARBA" id="ARBA00023004"/>
    </source>
</evidence>
<comment type="cofactor">
    <cofactor evidence="8">
        <name>heme</name>
        <dbReference type="ChEBI" id="CHEBI:30413"/>
    </cofactor>
    <text evidence="8">Binds 2 heme groups.</text>
</comment>
<feature type="binding site" description="axial binding residue" evidence="9">
    <location>
        <position position="67"/>
    </location>
    <ligand>
        <name>heme c</name>
        <dbReference type="ChEBI" id="CHEBI:61717"/>
        <label>1</label>
    </ligand>
    <ligandPart>
        <name>Fe</name>
        <dbReference type="ChEBI" id="CHEBI:18248"/>
    </ligandPart>
</feature>
<evidence type="ECO:0000256" key="4">
    <source>
        <dbReference type="ARBA" id="ARBA00022729"/>
    </source>
</evidence>
<feature type="binding site" description="covalent" evidence="8">
    <location>
        <position position="219"/>
    </location>
    <ligand>
        <name>heme c</name>
        <dbReference type="ChEBI" id="CHEBI:61717"/>
        <label>2</label>
    </ligand>
</feature>
<dbReference type="Proteomes" id="UP000486602">
    <property type="component" value="Unassembled WGS sequence"/>
</dbReference>
<dbReference type="PANTHER" id="PTHR30600">
    <property type="entry name" value="CYTOCHROME C PEROXIDASE-RELATED"/>
    <property type="match status" value="1"/>
</dbReference>
<accession>A0A7K3WTC4</accession>
<evidence type="ECO:0000256" key="2">
    <source>
        <dbReference type="ARBA" id="ARBA00022617"/>
    </source>
</evidence>
<gene>
    <name evidence="11" type="ORF">G3O08_15660</name>
</gene>
<dbReference type="InterPro" id="IPR026259">
    <property type="entry name" value="MauG/Cytc_peroxidase"/>
</dbReference>
<sequence>MNLTRSLASLSVFSVVIFVAVSCSKTEDLPEPARYSLENIEQLELGRVLFYEKALSINNAVSCGSCHKQVNAFADNTAFSTGFESGKTTRNTPPIQNLNSGFFEGDEFSGQALFWDGRTRNLNELVIAPTQNHIEMGMRSADDLVSRLRGKPYYATLFQNRFGSEEITIEKVSIALTSFIRQFESINSKFDMSFFFNSLDDLSVLESQGFQLFTGKYNCMSCHDVLSNSGYSEPTGEEFVNIGLNVDYADKGRAAVTGNEADNGKFRIPNLRNIALTAPYMHDGRFSTLEEVIGHYSEDLQPNINLDSRLRESTGEPLKMNISESETVALVAFLNTLTDQNLPHDKRLSDPFIK</sequence>
<feature type="binding site" description="covalent" evidence="8">
    <location>
        <position position="66"/>
    </location>
    <ligand>
        <name>heme c</name>
        <dbReference type="ChEBI" id="CHEBI:61717"/>
        <label>1</label>
    </ligand>
</feature>
<evidence type="ECO:0000313" key="12">
    <source>
        <dbReference type="Proteomes" id="UP000486602"/>
    </source>
</evidence>
<comment type="caution">
    <text evidence="11">The sequence shown here is derived from an EMBL/GenBank/DDBJ whole genome shotgun (WGS) entry which is preliminary data.</text>
</comment>
<dbReference type="GO" id="GO:0042597">
    <property type="term" value="C:periplasmic space"/>
    <property type="evidence" value="ECO:0007669"/>
    <property type="project" value="UniProtKB-SubCell"/>
</dbReference>
<organism evidence="11 12">
    <name type="scientific">Cryomorpha ignava</name>
    <dbReference type="NCBI Taxonomy" id="101383"/>
    <lineage>
        <taxon>Bacteria</taxon>
        <taxon>Pseudomonadati</taxon>
        <taxon>Bacteroidota</taxon>
        <taxon>Flavobacteriia</taxon>
        <taxon>Flavobacteriales</taxon>
        <taxon>Cryomorphaceae</taxon>
        <taxon>Cryomorpha</taxon>
    </lineage>
</organism>
<reference evidence="11 12" key="1">
    <citation type="submission" date="2020-02" db="EMBL/GenBank/DDBJ databases">
        <title>Out from the shadows clarifying the taxonomy of the family Cryomorphaceae and related taxa by utilizing the GTDB taxonomic framework.</title>
        <authorList>
            <person name="Bowman J.P."/>
        </authorList>
    </citation>
    <scope>NUCLEOTIDE SEQUENCE [LARGE SCALE GENOMIC DNA]</scope>
    <source>
        <strain evidence="11 12">QSSC 1-22</strain>
    </source>
</reference>
<evidence type="ECO:0000313" key="11">
    <source>
        <dbReference type="EMBL" id="NEN24937.1"/>
    </source>
</evidence>
<evidence type="ECO:0000256" key="5">
    <source>
        <dbReference type="ARBA" id="ARBA00022764"/>
    </source>
</evidence>
<feature type="binding site" description="covalent" evidence="8">
    <location>
        <position position="63"/>
    </location>
    <ligand>
        <name>heme c</name>
        <dbReference type="ChEBI" id="CHEBI:61717"/>
        <label>1</label>
    </ligand>
</feature>
<feature type="binding site" description="axial binding residue" evidence="9">
    <location>
        <position position="223"/>
    </location>
    <ligand>
        <name>heme c</name>
        <dbReference type="ChEBI" id="CHEBI:61717"/>
        <label>2</label>
    </ligand>
    <ligandPart>
        <name>Fe</name>
        <dbReference type="ChEBI" id="CHEBI:18248"/>
    </ligandPart>
</feature>
<dbReference type="GO" id="GO:0004130">
    <property type="term" value="F:cytochrome-c peroxidase activity"/>
    <property type="evidence" value="ECO:0007669"/>
    <property type="project" value="TreeGrafter"/>
</dbReference>
<dbReference type="GO" id="GO:0020037">
    <property type="term" value="F:heme binding"/>
    <property type="evidence" value="ECO:0007669"/>
    <property type="project" value="InterPro"/>
</dbReference>
<dbReference type="GO" id="GO:0046872">
    <property type="term" value="F:metal ion binding"/>
    <property type="evidence" value="ECO:0007669"/>
    <property type="project" value="UniProtKB-KW"/>
</dbReference>
<keyword evidence="2 8" id="KW-0349">Heme</keyword>
<feature type="binding site" description="covalent" evidence="8">
    <location>
        <position position="222"/>
    </location>
    <ligand>
        <name>heme c</name>
        <dbReference type="ChEBI" id="CHEBI:61717"/>
        <label>2</label>
    </ligand>
</feature>
<evidence type="ECO:0000256" key="3">
    <source>
        <dbReference type="ARBA" id="ARBA00022723"/>
    </source>
</evidence>
<keyword evidence="5" id="KW-0574">Periplasm</keyword>
<comment type="subcellular location">
    <subcellularLocation>
        <location evidence="1">Periplasm</location>
    </subcellularLocation>
</comment>
<name>A0A7K3WTC4_9FLAO</name>
<keyword evidence="3 9" id="KW-0479">Metal-binding</keyword>
<dbReference type="GO" id="GO:0009055">
    <property type="term" value="F:electron transfer activity"/>
    <property type="evidence" value="ECO:0007669"/>
    <property type="project" value="InterPro"/>
</dbReference>
<dbReference type="InterPro" id="IPR051395">
    <property type="entry name" value="Cytochrome_c_Peroxidase/MauG"/>
</dbReference>
<feature type="domain" description="Cytochrome c" evidence="10">
    <location>
        <begin position="204"/>
        <end position="338"/>
    </location>
</feature>
<dbReference type="PROSITE" id="PS51257">
    <property type="entry name" value="PROKAR_LIPOPROTEIN"/>
    <property type="match status" value="1"/>
</dbReference>
<dbReference type="PIRSF" id="PIRSF000294">
    <property type="entry name" value="Cytochrome-c_peroxidase"/>
    <property type="match status" value="1"/>
</dbReference>
<keyword evidence="4" id="KW-0732">Signal</keyword>
<keyword evidence="12" id="KW-1185">Reference proteome</keyword>
<dbReference type="InterPro" id="IPR004852">
    <property type="entry name" value="Di-haem_cyt_c_peroxidsae"/>
</dbReference>
<dbReference type="Gene3D" id="1.10.760.10">
    <property type="entry name" value="Cytochrome c-like domain"/>
    <property type="match status" value="2"/>
</dbReference>
<dbReference type="PROSITE" id="PS51007">
    <property type="entry name" value="CYTC"/>
    <property type="match status" value="1"/>
</dbReference>
<proteinExistence type="predicted"/>
<dbReference type="AlphaFoldDB" id="A0A7K3WTC4"/>
<dbReference type="InterPro" id="IPR036909">
    <property type="entry name" value="Cyt_c-like_dom_sf"/>
</dbReference>
<evidence type="ECO:0000259" key="10">
    <source>
        <dbReference type="PROSITE" id="PS51007"/>
    </source>
</evidence>
<evidence type="ECO:0000256" key="9">
    <source>
        <dbReference type="PIRSR" id="PIRSR000294-2"/>
    </source>
</evidence>
<evidence type="ECO:0000256" key="8">
    <source>
        <dbReference type="PIRSR" id="PIRSR000294-1"/>
    </source>
</evidence>
<protein>
    <submittedName>
        <fullName evidence="11">C-type cytochrome</fullName>
    </submittedName>
</protein>
<dbReference type="InterPro" id="IPR009056">
    <property type="entry name" value="Cyt_c-like_dom"/>
</dbReference>
<dbReference type="EMBL" id="JAAGVY010000036">
    <property type="protein sequence ID" value="NEN24937.1"/>
    <property type="molecule type" value="Genomic_DNA"/>
</dbReference>
<dbReference type="Pfam" id="PF03150">
    <property type="entry name" value="CCP_MauG"/>
    <property type="match status" value="1"/>
</dbReference>
<keyword evidence="7 9" id="KW-0408">Iron</keyword>
<comment type="PTM">
    <text evidence="8">Binds 2 heme groups per subunit.</text>
</comment>
<keyword evidence="6" id="KW-0560">Oxidoreductase</keyword>
<evidence type="ECO:0000256" key="1">
    <source>
        <dbReference type="ARBA" id="ARBA00004418"/>
    </source>
</evidence>
<dbReference type="SUPFAM" id="SSF46626">
    <property type="entry name" value="Cytochrome c"/>
    <property type="match status" value="2"/>
</dbReference>